<feature type="compositionally biased region" description="Low complexity" evidence="1">
    <location>
        <begin position="1290"/>
        <end position="1319"/>
    </location>
</feature>
<evidence type="ECO:0000313" key="4">
    <source>
        <dbReference type="EMBL" id="GFO38735.1"/>
    </source>
</evidence>
<name>A0AAV4D3Q7_9GAST</name>
<evidence type="ECO:0000259" key="3">
    <source>
        <dbReference type="PROSITE" id="PS50011"/>
    </source>
</evidence>
<feature type="region of interest" description="Disordered" evidence="1">
    <location>
        <begin position="947"/>
        <end position="1064"/>
    </location>
</feature>
<dbReference type="PROSITE" id="PS50011">
    <property type="entry name" value="PROTEIN_KINASE_DOM"/>
    <property type="match status" value="1"/>
</dbReference>
<feature type="compositionally biased region" description="Polar residues" evidence="1">
    <location>
        <begin position="1026"/>
        <end position="1038"/>
    </location>
</feature>
<feature type="compositionally biased region" description="Polar residues" evidence="1">
    <location>
        <begin position="487"/>
        <end position="501"/>
    </location>
</feature>
<dbReference type="PRINTS" id="PR00109">
    <property type="entry name" value="TYRKINASE"/>
</dbReference>
<dbReference type="InterPro" id="IPR011009">
    <property type="entry name" value="Kinase-like_dom_sf"/>
</dbReference>
<feature type="compositionally biased region" description="Basic and acidic residues" evidence="1">
    <location>
        <begin position="801"/>
        <end position="813"/>
    </location>
</feature>
<keyword evidence="2" id="KW-0812">Transmembrane</keyword>
<keyword evidence="5" id="KW-1185">Reference proteome</keyword>
<dbReference type="PANTHER" id="PTHR24417:SF7">
    <property type="entry name" value="CHROMATIN MODIFICATION-RELATED PROTEIN EAF1"/>
    <property type="match status" value="1"/>
</dbReference>
<dbReference type="CDD" id="cd00192">
    <property type="entry name" value="PTKc"/>
    <property type="match status" value="1"/>
</dbReference>
<dbReference type="SUPFAM" id="SSF56112">
    <property type="entry name" value="Protein kinase-like (PK-like)"/>
    <property type="match status" value="1"/>
</dbReference>
<feature type="region of interest" description="Disordered" evidence="1">
    <location>
        <begin position="525"/>
        <end position="546"/>
    </location>
</feature>
<dbReference type="Proteomes" id="UP000735302">
    <property type="component" value="Unassembled WGS sequence"/>
</dbReference>
<feature type="compositionally biased region" description="Low complexity" evidence="1">
    <location>
        <begin position="999"/>
        <end position="1017"/>
    </location>
</feature>
<dbReference type="Gene3D" id="3.30.200.20">
    <property type="entry name" value="Phosphorylase Kinase, domain 1"/>
    <property type="match status" value="1"/>
</dbReference>
<feature type="compositionally biased region" description="Acidic residues" evidence="1">
    <location>
        <begin position="947"/>
        <end position="956"/>
    </location>
</feature>
<feature type="compositionally biased region" description="Polar residues" evidence="1">
    <location>
        <begin position="723"/>
        <end position="736"/>
    </location>
</feature>
<dbReference type="PANTHER" id="PTHR24417">
    <property type="entry name" value="SERINE/THREONINE-PROTEIN KINASE LMTK1"/>
    <property type="match status" value="1"/>
</dbReference>
<dbReference type="Pfam" id="PF07714">
    <property type="entry name" value="PK_Tyr_Ser-Thr"/>
    <property type="match status" value="1"/>
</dbReference>
<feature type="compositionally biased region" description="Polar residues" evidence="1">
    <location>
        <begin position="1320"/>
        <end position="1337"/>
    </location>
</feature>
<feature type="compositionally biased region" description="Acidic residues" evidence="1">
    <location>
        <begin position="972"/>
        <end position="982"/>
    </location>
</feature>
<keyword evidence="2" id="KW-0472">Membrane</keyword>
<dbReference type="EMBL" id="BLXT01007347">
    <property type="protein sequence ID" value="GFO38735.1"/>
    <property type="molecule type" value="Genomic_DNA"/>
</dbReference>
<dbReference type="InterPro" id="IPR000719">
    <property type="entry name" value="Prot_kinase_dom"/>
</dbReference>
<feature type="region of interest" description="Disordered" evidence="1">
    <location>
        <begin position="572"/>
        <end position="898"/>
    </location>
</feature>
<feature type="compositionally biased region" description="Low complexity" evidence="1">
    <location>
        <begin position="1211"/>
        <end position="1233"/>
    </location>
</feature>
<keyword evidence="4" id="KW-0808">Transferase</keyword>
<evidence type="ECO:0000256" key="1">
    <source>
        <dbReference type="SAM" id="MobiDB-lite"/>
    </source>
</evidence>
<feature type="compositionally biased region" description="Basic and acidic residues" evidence="1">
    <location>
        <begin position="887"/>
        <end position="898"/>
    </location>
</feature>
<feature type="compositionally biased region" description="Polar residues" evidence="1">
    <location>
        <begin position="1194"/>
        <end position="1205"/>
    </location>
</feature>
<gene>
    <name evidence="4" type="ORF">PoB_006524000</name>
</gene>
<accession>A0AAV4D3Q7</accession>
<dbReference type="PROSITE" id="PS00109">
    <property type="entry name" value="PROTEIN_KINASE_TYR"/>
    <property type="match status" value="1"/>
</dbReference>
<sequence length="1397" mass="151346">MIVVIIVSIALPVCMIMVVLTCLNCFQRSKFQNFNNRPLEAAQNNPSFSVDIGDSLGNEHVAIEPLPDILAKASTGAPLRPKITSLEETTQDPTLSSVSIQRSFPRDQIQYLNEIGSGWFGKVLDSEAAQIVSGTVKSRVMVKMLKDDASRFEQKMFLDDVNAFRYLEHANLLKLLGQCVETTPFLLLLEYAPHGNLKTFLLQHRMDVEIMIKRYRLLGFAVDAAAGLACLHRHGYIHNDLAARNCLVMSDYSVKIGDYGVTDVLFQEDYMLSGSDLLPIRWMAPEALIQSQGVWTVQPGDKVSDIWSFGILLWEIFSFGERPYDMLTDEAVLQGVVMDKLVKPSELNTKFTDRDKLWLLMNQCWQDPAERVDIEKLYQQLDHLTSARRDTFEMSVDFEKRWEELGPNKRASSVDTDFGSRMALAGSFAGSNATGSSSPSLSMDKIADFSASSEGNILQSEEIPSAPVPGIGDGDIKVDDINVSLPEPQSSETKDSSSGNLAQKMEDGSGDQLAALTPVKPIAVASSTPSDAKQSEVPSFLSPLSSTTGSFYVTASENSSIADSTLKDTELPDFVASESSHQPEASYESGQISVSAPSSDFTEFVTAEALEESAAAPHVSGDSAAKSEDNDVEISSAATGEVPTDQPLETSLAFQSHMSSQFEPSNLVEETSQDGSILVASEPQGQDKSLDQVATTQDTNSSEDKQLSAKSSGPLLDEDIDQLVQSSFKTGPTLQETVPEFSLLSEPASLMPESQGNEQLTLTSKQESLSLHVPAEEDNQERGNESLIGDLGGSLEPTESDTGKPEDSERPEDSSVSEKVGISNIYESHASPCSLWDREETLEKKNHLSPDNNQRHQSPISVTESNQVPSVHQPRSSSLTVAPQQELSRDTDTKSVKGKELELTIHNHHVTSCMPTQHQTHVSKTEDVLHNGNQLFHCKRSNDNEAELLTPDDDITGDSGIHNATHEQYSDSADDNDDDGEEAAGNRLSRTESPSGVFSPPDSDSDISTTSSTSTSGSSGGEYSCETGQQIPQPSLDTGQRFGTPLDTGQSQHRNGVSGEGETETLEMITDLYVSKGLKSPRTRAYELRPLETIPEDQVLSSSPLCREGSIQTLSDTSSLEVRYEDLFGSDGFEWDDDFCGDDDVTDSASSGVEAVSMTAPETAFLSTLKEGSNISSTRQAVNQILSRTGLLNRTSSTNYTTSGSDKSHSVTESVLHSSSSRPLPSSYSSQLESLISHRNDDNHANREKNASLYSLADEDFSFDSDSLTEVVDMTSVNSLDEDEADDSAKYPSKSSKPPSPPVSSSSPAAGLSPPSLLSFQHSSFPHTISIPGNSHATDPPHYVDLGQGTSLPYAHETTLESPSSSMAEWDLLGLETEGNNPTLPSPETTKESASPS</sequence>
<feature type="transmembrane region" description="Helical" evidence="2">
    <location>
        <begin position="6"/>
        <end position="26"/>
    </location>
</feature>
<protein>
    <submittedName>
        <fullName evidence="4">Serine/threonine-protein kinase lmtk1</fullName>
    </submittedName>
</protein>
<keyword evidence="2" id="KW-1133">Transmembrane helix</keyword>
<feature type="region of interest" description="Disordered" evidence="1">
    <location>
        <begin position="1276"/>
        <end position="1397"/>
    </location>
</feature>
<keyword evidence="4" id="KW-0418">Kinase</keyword>
<feature type="compositionally biased region" description="Polar residues" evidence="1">
    <location>
        <begin position="849"/>
        <end position="886"/>
    </location>
</feature>
<feature type="region of interest" description="Disordered" evidence="1">
    <location>
        <begin position="1194"/>
        <end position="1233"/>
    </location>
</feature>
<feature type="compositionally biased region" description="Polar residues" evidence="1">
    <location>
        <begin position="1378"/>
        <end position="1397"/>
    </location>
</feature>
<feature type="compositionally biased region" description="Polar residues" evidence="1">
    <location>
        <begin position="683"/>
        <end position="700"/>
    </location>
</feature>
<feature type="region of interest" description="Disordered" evidence="1">
    <location>
        <begin position="460"/>
        <end position="507"/>
    </location>
</feature>
<evidence type="ECO:0000313" key="5">
    <source>
        <dbReference type="Proteomes" id="UP000735302"/>
    </source>
</evidence>
<proteinExistence type="predicted"/>
<comment type="caution">
    <text evidence="4">The sequence shown here is derived from an EMBL/GenBank/DDBJ whole genome shotgun (WGS) entry which is preliminary data.</text>
</comment>
<evidence type="ECO:0000256" key="2">
    <source>
        <dbReference type="SAM" id="Phobius"/>
    </source>
</evidence>
<dbReference type="GO" id="GO:0005524">
    <property type="term" value="F:ATP binding"/>
    <property type="evidence" value="ECO:0007669"/>
    <property type="project" value="InterPro"/>
</dbReference>
<feature type="domain" description="Protein kinase" evidence="3">
    <location>
        <begin position="109"/>
        <end position="386"/>
    </location>
</feature>
<reference evidence="4 5" key="1">
    <citation type="journal article" date="2021" name="Elife">
        <title>Chloroplast acquisition without the gene transfer in kleptoplastic sea slugs, Plakobranchus ocellatus.</title>
        <authorList>
            <person name="Maeda T."/>
            <person name="Takahashi S."/>
            <person name="Yoshida T."/>
            <person name="Shimamura S."/>
            <person name="Takaki Y."/>
            <person name="Nagai Y."/>
            <person name="Toyoda A."/>
            <person name="Suzuki Y."/>
            <person name="Arimoto A."/>
            <person name="Ishii H."/>
            <person name="Satoh N."/>
            <person name="Nishiyama T."/>
            <person name="Hasebe M."/>
            <person name="Maruyama T."/>
            <person name="Minagawa J."/>
            <person name="Obokata J."/>
            <person name="Shigenobu S."/>
        </authorList>
    </citation>
    <scope>NUCLEOTIDE SEQUENCE [LARGE SCALE GENOMIC DNA]</scope>
</reference>
<feature type="compositionally biased region" description="Basic and acidic residues" evidence="1">
    <location>
        <begin position="836"/>
        <end position="848"/>
    </location>
</feature>
<dbReference type="GO" id="GO:0004672">
    <property type="term" value="F:protein kinase activity"/>
    <property type="evidence" value="ECO:0007669"/>
    <property type="project" value="InterPro"/>
</dbReference>
<dbReference type="Gene3D" id="1.10.510.10">
    <property type="entry name" value="Transferase(Phosphotransferase) domain 1"/>
    <property type="match status" value="1"/>
</dbReference>
<feature type="compositionally biased region" description="Polar residues" evidence="1">
    <location>
        <begin position="577"/>
        <end position="601"/>
    </location>
</feature>
<feature type="compositionally biased region" description="Polar residues" evidence="1">
    <location>
        <begin position="647"/>
        <end position="675"/>
    </location>
</feature>
<organism evidence="4 5">
    <name type="scientific">Plakobranchus ocellatus</name>
    <dbReference type="NCBI Taxonomy" id="259542"/>
    <lineage>
        <taxon>Eukaryota</taxon>
        <taxon>Metazoa</taxon>
        <taxon>Spiralia</taxon>
        <taxon>Lophotrochozoa</taxon>
        <taxon>Mollusca</taxon>
        <taxon>Gastropoda</taxon>
        <taxon>Heterobranchia</taxon>
        <taxon>Euthyneura</taxon>
        <taxon>Panpulmonata</taxon>
        <taxon>Sacoglossa</taxon>
        <taxon>Placobranchoidea</taxon>
        <taxon>Plakobranchidae</taxon>
        <taxon>Plakobranchus</taxon>
    </lineage>
</organism>
<dbReference type="InterPro" id="IPR001245">
    <property type="entry name" value="Ser-Thr/Tyr_kinase_cat_dom"/>
</dbReference>
<feature type="compositionally biased region" description="Polar residues" evidence="1">
    <location>
        <begin position="752"/>
        <end position="769"/>
    </location>
</feature>
<dbReference type="InterPro" id="IPR008266">
    <property type="entry name" value="Tyr_kinase_AS"/>
</dbReference>